<sequence>MMGSQIQDGSVFLNFSKNRILSIVFCQFLQIMTQIYVVNLLNVIPTCDFSFIRSAVLLALREQMCACGLFGPWQSYLAVFQVGVNVLDESVIGISNGENQLAERAAPHVILLTLHPELQSNTNTFTFK</sequence>
<gene>
    <name evidence="2" type="ORF">XENORESO_006864</name>
</gene>
<keyword evidence="1" id="KW-1133">Transmembrane helix</keyword>
<keyword evidence="1" id="KW-0472">Membrane</keyword>
<evidence type="ECO:0000313" key="3">
    <source>
        <dbReference type="Proteomes" id="UP001444071"/>
    </source>
</evidence>
<keyword evidence="1" id="KW-0812">Transmembrane</keyword>
<name>A0ABV0X8Q6_9TELE</name>
<evidence type="ECO:0000256" key="1">
    <source>
        <dbReference type="SAM" id="Phobius"/>
    </source>
</evidence>
<comment type="caution">
    <text evidence="2">The sequence shown here is derived from an EMBL/GenBank/DDBJ whole genome shotgun (WGS) entry which is preliminary data.</text>
</comment>
<proteinExistence type="predicted"/>
<dbReference type="EMBL" id="JAHRIM010092371">
    <property type="protein sequence ID" value="MEQ2277739.1"/>
    <property type="molecule type" value="Genomic_DNA"/>
</dbReference>
<feature type="transmembrane region" description="Helical" evidence="1">
    <location>
        <begin position="20"/>
        <end position="44"/>
    </location>
</feature>
<reference evidence="2 3" key="1">
    <citation type="submission" date="2021-06" db="EMBL/GenBank/DDBJ databases">
        <authorList>
            <person name="Palmer J.M."/>
        </authorList>
    </citation>
    <scope>NUCLEOTIDE SEQUENCE [LARGE SCALE GENOMIC DNA]</scope>
    <source>
        <strain evidence="2 3">XR_2019</strain>
        <tissue evidence="2">Muscle</tissue>
    </source>
</reference>
<keyword evidence="3" id="KW-1185">Reference proteome</keyword>
<dbReference type="Proteomes" id="UP001444071">
    <property type="component" value="Unassembled WGS sequence"/>
</dbReference>
<protein>
    <submittedName>
        <fullName evidence="2">Uncharacterized protein</fullName>
    </submittedName>
</protein>
<accession>A0ABV0X8Q6</accession>
<organism evidence="2 3">
    <name type="scientific">Xenotaenia resolanae</name>
    <dbReference type="NCBI Taxonomy" id="208358"/>
    <lineage>
        <taxon>Eukaryota</taxon>
        <taxon>Metazoa</taxon>
        <taxon>Chordata</taxon>
        <taxon>Craniata</taxon>
        <taxon>Vertebrata</taxon>
        <taxon>Euteleostomi</taxon>
        <taxon>Actinopterygii</taxon>
        <taxon>Neopterygii</taxon>
        <taxon>Teleostei</taxon>
        <taxon>Neoteleostei</taxon>
        <taxon>Acanthomorphata</taxon>
        <taxon>Ovalentaria</taxon>
        <taxon>Atherinomorphae</taxon>
        <taxon>Cyprinodontiformes</taxon>
        <taxon>Goodeidae</taxon>
        <taxon>Xenotaenia</taxon>
    </lineage>
</organism>
<evidence type="ECO:0000313" key="2">
    <source>
        <dbReference type="EMBL" id="MEQ2277739.1"/>
    </source>
</evidence>